<reference evidence="1" key="2">
    <citation type="submission" date="2020-05" db="UniProtKB">
        <authorList>
            <consortium name="EnsemblMetazoa"/>
        </authorList>
    </citation>
    <scope>IDENTIFICATION</scope>
    <source>
        <strain evidence="1">IAEA</strain>
    </source>
</reference>
<dbReference type="InterPro" id="IPR009882">
    <property type="entry name" value="Gypsy"/>
</dbReference>
<organism evidence="1 2">
    <name type="scientific">Glossina palpalis gambiensis</name>
    <dbReference type="NCBI Taxonomy" id="67801"/>
    <lineage>
        <taxon>Eukaryota</taxon>
        <taxon>Metazoa</taxon>
        <taxon>Ecdysozoa</taxon>
        <taxon>Arthropoda</taxon>
        <taxon>Hexapoda</taxon>
        <taxon>Insecta</taxon>
        <taxon>Pterygota</taxon>
        <taxon>Neoptera</taxon>
        <taxon>Endopterygota</taxon>
        <taxon>Diptera</taxon>
        <taxon>Brachycera</taxon>
        <taxon>Muscomorpha</taxon>
        <taxon>Hippoboscoidea</taxon>
        <taxon>Glossinidae</taxon>
        <taxon>Glossina</taxon>
    </lineage>
</organism>
<dbReference type="VEuPathDB" id="VectorBase:GPPI033971"/>
<dbReference type="AlphaFoldDB" id="A0A1B0BLK1"/>
<dbReference type="EnsemblMetazoa" id="GPPI033971-RA">
    <property type="protein sequence ID" value="GPPI033971-PA"/>
    <property type="gene ID" value="GPPI033971"/>
</dbReference>
<name>A0A1B0BLK1_9MUSC</name>
<keyword evidence="2" id="KW-1185">Reference proteome</keyword>
<protein>
    <submittedName>
        <fullName evidence="1">Uncharacterized protein</fullName>
    </submittedName>
</protein>
<evidence type="ECO:0000313" key="2">
    <source>
        <dbReference type="Proteomes" id="UP000092460"/>
    </source>
</evidence>
<sequence>NLSSLANSKQLLINSIFYVITIPTDDKEPCEQLTVKQVTPKNFVNKIKHNVLLVCKKNIFGIKNKLKNVNKIAIHKNDIFKSQCPPNLIHSNPSNCTLQLPCEHCTSWYPTTEPTQWHGPLRREPCNLTGIYLIKFGNETDMANLSHFRKPSFPFPNPRWYNHDLNILLSRKLSLWN</sequence>
<proteinExistence type="predicted"/>
<evidence type="ECO:0000313" key="1">
    <source>
        <dbReference type="EnsemblMetazoa" id="GPPI033971-PA"/>
    </source>
</evidence>
<dbReference type="EMBL" id="JXJN01016424">
    <property type="status" value="NOT_ANNOTATED_CDS"/>
    <property type="molecule type" value="Genomic_DNA"/>
</dbReference>
<dbReference type="Pfam" id="PF07253">
    <property type="entry name" value="Gypsy"/>
    <property type="match status" value="1"/>
</dbReference>
<accession>A0A1B0BLK1</accession>
<reference evidence="2" key="1">
    <citation type="submission" date="2015-01" db="EMBL/GenBank/DDBJ databases">
        <authorList>
            <person name="Aksoy S."/>
            <person name="Warren W."/>
            <person name="Wilson R.K."/>
        </authorList>
    </citation>
    <scope>NUCLEOTIDE SEQUENCE [LARGE SCALE GENOMIC DNA]</scope>
    <source>
        <strain evidence="2">IAEA</strain>
    </source>
</reference>
<dbReference type="Proteomes" id="UP000092460">
    <property type="component" value="Unassembled WGS sequence"/>
</dbReference>